<evidence type="ECO:0000313" key="2">
    <source>
        <dbReference type="EMBL" id="KAJ1218089.1"/>
    </source>
</evidence>
<proteinExistence type="predicted"/>
<evidence type="ECO:0000313" key="3">
    <source>
        <dbReference type="Proteomes" id="UP001066276"/>
    </source>
</evidence>
<dbReference type="AlphaFoldDB" id="A0AAV7WVE0"/>
<feature type="compositionally biased region" description="Polar residues" evidence="1">
    <location>
        <begin position="88"/>
        <end position="100"/>
    </location>
</feature>
<feature type="region of interest" description="Disordered" evidence="1">
    <location>
        <begin position="1"/>
        <end position="137"/>
    </location>
</feature>
<reference evidence="2" key="1">
    <citation type="journal article" date="2022" name="bioRxiv">
        <title>Sequencing and chromosome-scale assembly of the giantPleurodeles waltlgenome.</title>
        <authorList>
            <person name="Brown T."/>
            <person name="Elewa A."/>
            <person name="Iarovenko S."/>
            <person name="Subramanian E."/>
            <person name="Araus A.J."/>
            <person name="Petzold A."/>
            <person name="Susuki M."/>
            <person name="Suzuki K.-i.T."/>
            <person name="Hayashi T."/>
            <person name="Toyoda A."/>
            <person name="Oliveira C."/>
            <person name="Osipova E."/>
            <person name="Leigh N.D."/>
            <person name="Simon A."/>
            <person name="Yun M.H."/>
        </authorList>
    </citation>
    <scope>NUCLEOTIDE SEQUENCE</scope>
    <source>
        <strain evidence="2">20211129_DDA</strain>
        <tissue evidence="2">Liver</tissue>
    </source>
</reference>
<dbReference type="EMBL" id="JANPWB010000001">
    <property type="protein sequence ID" value="KAJ1218089.1"/>
    <property type="molecule type" value="Genomic_DNA"/>
</dbReference>
<feature type="compositionally biased region" description="Basic residues" evidence="1">
    <location>
        <begin position="25"/>
        <end position="50"/>
    </location>
</feature>
<organism evidence="2 3">
    <name type="scientific">Pleurodeles waltl</name>
    <name type="common">Iberian ribbed newt</name>
    <dbReference type="NCBI Taxonomy" id="8319"/>
    <lineage>
        <taxon>Eukaryota</taxon>
        <taxon>Metazoa</taxon>
        <taxon>Chordata</taxon>
        <taxon>Craniata</taxon>
        <taxon>Vertebrata</taxon>
        <taxon>Euteleostomi</taxon>
        <taxon>Amphibia</taxon>
        <taxon>Batrachia</taxon>
        <taxon>Caudata</taxon>
        <taxon>Salamandroidea</taxon>
        <taxon>Salamandridae</taxon>
        <taxon>Pleurodelinae</taxon>
        <taxon>Pleurodeles</taxon>
    </lineage>
</organism>
<keyword evidence="3" id="KW-1185">Reference proteome</keyword>
<comment type="caution">
    <text evidence="2">The sequence shown here is derived from an EMBL/GenBank/DDBJ whole genome shotgun (WGS) entry which is preliminary data.</text>
</comment>
<protein>
    <submittedName>
        <fullName evidence="2">Uncharacterized protein</fullName>
    </submittedName>
</protein>
<gene>
    <name evidence="2" type="ORF">NDU88_005675</name>
</gene>
<feature type="compositionally biased region" description="Basic residues" evidence="1">
    <location>
        <begin position="128"/>
        <end position="137"/>
    </location>
</feature>
<evidence type="ECO:0000256" key="1">
    <source>
        <dbReference type="SAM" id="MobiDB-lite"/>
    </source>
</evidence>
<accession>A0AAV7WVE0</accession>
<sequence length="137" mass="15453">MEQEHKSPRGIHQDHRPDRKVRNQQARKRRQLIRKAWHPRMPRVPRRKSGKPLANCCLCTASSPPTGQEMCNTKPQHTGNKSPPCGSSEVNSSAIPVSTADQKEASPEQQSSKPSRDNTLMSSSCRKTEKKNRRYAG</sequence>
<feature type="compositionally biased region" description="Basic and acidic residues" evidence="1">
    <location>
        <begin position="1"/>
        <end position="21"/>
    </location>
</feature>
<dbReference type="Proteomes" id="UP001066276">
    <property type="component" value="Chromosome 1_1"/>
</dbReference>
<name>A0AAV7WVE0_PLEWA</name>
<feature type="compositionally biased region" description="Polar residues" evidence="1">
    <location>
        <begin position="60"/>
        <end position="81"/>
    </location>
</feature>
<feature type="compositionally biased region" description="Polar residues" evidence="1">
    <location>
        <begin position="107"/>
        <end position="125"/>
    </location>
</feature>